<evidence type="ECO:0000256" key="4">
    <source>
        <dbReference type="ARBA" id="ARBA00022837"/>
    </source>
</evidence>
<feature type="transmembrane region" description="Helical" evidence="7">
    <location>
        <begin position="12"/>
        <end position="31"/>
    </location>
</feature>
<dbReference type="GO" id="GO:0008270">
    <property type="term" value="F:zinc ion binding"/>
    <property type="evidence" value="ECO:0007669"/>
    <property type="project" value="UniProtKB-KW"/>
</dbReference>
<name>A0A6A6XGI9_9PLEO</name>
<dbReference type="InterPro" id="IPR018247">
    <property type="entry name" value="EF_Hand_1_Ca_BS"/>
</dbReference>
<dbReference type="InterPro" id="IPR043145">
    <property type="entry name" value="Znf_ZZ_sf"/>
</dbReference>
<feature type="domain" description="ZZ-type" evidence="8">
    <location>
        <begin position="230"/>
        <end position="282"/>
    </location>
</feature>
<keyword evidence="1" id="KW-0479">Metal-binding</keyword>
<reference evidence="10" key="1">
    <citation type="journal article" date="2020" name="Stud. Mycol.">
        <title>101 Dothideomycetes genomes: a test case for predicting lifestyles and emergence of pathogens.</title>
        <authorList>
            <person name="Haridas S."/>
            <person name="Albert R."/>
            <person name="Binder M."/>
            <person name="Bloem J."/>
            <person name="Labutti K."/>
            <person name="Salamov A."/>
            <person name="Andreopoulos B."/>
            <person name="Baker S."/>
            <person name="Barry K."/>
            <person name="Bills G."/>
            <person name="Bluhm B."/>
            <person name="Cannon C."/>
            <person name="Castanera R."/>
            <person name="Culley D."/>
            <person name="Daum C."/>
            <person name="Ezra D."/>
            <person name="Gonzalez J."/>
            <person name="Henrissat B."/>
            <person name="Kuo A."/>
            <person name="Liang C."/>
            <person name="Lipzen A."/>
            <person name="Lutzoni F."/>
            <person name="Magnuson J."/>
            <person name="Mondo S."/>
            <person name="Nolan M."/>
            <person name="Ohm R."/>
            <person name="Pangilinan J."/>
            <person name="Park H.-J."/>
            <person name="Ramirez L."/>
            <person name="Alfaro M."/>
            <person name="Sun H."/>
            <person name="Tritt A."/>
            <person name="Yoshinaga Y."/>
            <person name="Zwiers L.-H."/>
            <person name="Turgeon B."/>
            <person name="Goodwin S."/>
            <person name="Spatafora J."/>
            <person name="Crous P."/>
            <person name="Grigoriev I."/>
        </authorList>
    </citation>
    <scope>NUCLEOTIDE SEQUENCE</scope>
    <source>
        <strain evidence="10">CBS 109.77</strain>
    </source>
</reference>
<protein>
    <recommendedName>
        <fullName evidence="12">EF-hand</fullName>
    </recommendedName>
</protein>
<evidence type="ECO:0000256" key="6">
    <source>
        <dbReference type="SAM" id="MobiDB-lite"/>
    </source>
</evidence>
<evidence type="ECO:0000259" key="8">
    <source>
        <dbReference type="PROSITE" id="PS50135"/>
    </source>
</evidence>
<keyword evidence="11" id="KW-1185">Reference proteome</keyword>
<dbReference type="Pfam" id="PF00569">
    <property type="entry name" value="ZZ"/>
    <property type="match status" value="1"/>
</dbReference>
<evidence type="ECO:0000256" key="2">
    <source>
        <dbReference type="ARBA" id="ARBA00022771"/>
    </source>
</evidence>
<keyword evidence="7" id="KW-0812">Transmembrane</keyword>
<dbReference type="CDD" id="cd00051">
    <property type="entry name" value="EFh"/>
    <property type="match status" value="1"/>
</dbReference>
<sequence>MTSSPSALSRYRPAVLVVTGAAAAYTAYLIYSSLHAPPPPERLHRSNAQRRPNPRATLANTVQHLQQHAHSLGEFDFFGTSVALDARNLVSIGELRDMAQQSQPSASPELVESQIAQLYDAFLDRLLALTFPNRALSQPETDAVTSWLAPQVPDRAALTQALQRHGGRFRQGHAHAGINVDGAESLAPTELSWGSEDDSEDDGIDLEGQTLQRTLYHIAEDRARQEGVIHRGITCNGCDTKPIRGTRWRCANCADFDLCSDCEATNSHIKTHIFYKIRVPAPYLGLSKHEPVYPGRPHMMSPSIDPSIKKRLVAQTTIEAEEIEALWDQFTCLAGTEWDADPNHIGWAVDRRAFNQAFVPRYSSFISAPNLIYDRIFAYYDTDHNGMIGFEEFIKGLDGMHSRDQPGKRRIIFNGYDVDGDGYISRRDVLRIFRAYYAIEKEATRNYLAETSEELSVRGALETIHSSQPLGSAFTQNSIPAQNPSNSRLAGKQPDDMNNQTPILYEDYQDTASRDDILRSTDPRYPIQETLHNPAHHNMNGQRQQAVRNRWARRQFYIDEEEGLTRPEGVDDTPLASDAEEQTDADANIPPTSEPERPRGSRSSSRVRFQDDVDIEIRSNASTSSRPVGERWGGYEIPEPEKDLGKEVLYQITQQAFNELLNPLFQEKEDNAMDAFATRSERRKLAVEIDEKIEEYKREKDLNRTVISVGTFRYVKWVVDTITRSTDVMKELLEGMRSSQLGRADVEGKLNEIFSATEKGIVDFSKTWSDDWEPDGLHMWNAKLCRMQLQRELIDAILGLATLFQWIPSLPSPGTTPKPTESARTPNQNDERIPDRDPTWPQFRPNSLVEMQSNSSSEEVLSHSDYGETLSGSDTSAEDGFVLYAGEGGSKHYTSPDGPFFIAQAQETDDSVFEGEEVLYSLLPPLPDTSTPVAAQSADPPTPPPPPPHEPHTHTNDPNIFLFWIDTDTLTLHAEPQAVSHFLPWEKDSTYKPLERKIRHEAMNPGSPLHITLLASLVTVEREINERKGSGLLNYDEFDECLKEGNLRFLESWMDWVGF</sequence>
<feature type="region of interest" description="Disordered" evidence="6">
    <location>
        <begin position="924"/>
        <end position="957"/>
    </location>
</feature>
<evidence type="ECO:0000256" key="3">
    <source>
        <dbReference type="ARBA" id="ARBA00022833"/>
    </source>
</evidence>
<evidence type="ECO:0008006" key="12">
    <source>
        <dbReference type="Google" id="ProtNLM"/>
    </source>
</evidence>
<dbReference type="OrthoDB" id="2122982at2759"/>
<dbReference type="PROSITE" id="PS00018">
    <property type="entry name" value="EF_HAND_1"/>
    <property type="match status" value="2"/>
</dbReference>
<dbReference type="AlphaFoldDB" id="A0A6A6XGI9"/>
<dbReference type="InterPro" id="IPR052260">
    <property type="entry name" value="Autophagy_Rcpt_SigReg"/>
</dbReference>
<feature type="compositionally biased region" description="Polar residues" evidence="6">
    <location>
        <begin position="817"/>
        <end position="828"/>
    </location>
</feature>
<dbReference type="InterPro" id="IPR011992">
    <property type="entry name" value="EF-hand-dom_pair"/>
</dbReference>
<feature type="compositionally biased region" description="Basic and acidic residues" evidence="6">
    <location>
        <begin position="608"/>
        <end position="617"/>
    </location>
</feature>
<evidence type="ECO:0000256" key="1">
    <source>
        <dbReference type="ARBA" id="ARBA00022723"/>
    </source>
</evidence>
<dbReference type="PROSITE" id="PS50135">
    <property type="entry name" value="ZF_ZZ_2"/>
    <property type="match status" value="1"/>
</dbReference>
<accession>A0A6A6XGI9</accession>
<dbReference type="SMART" id="SM00054">
    <property type="entry name" value="EFh"/>
    <property type="match status" value="2"/>
</dbReference>
<dbReference type="SUPFAM" id="SSF47473">
    <property type="entry name" value="EF-hand"/>
    <property type="match status" value="1"/>
</dbReference>
<keyword evidence="2 5" id="KW-0863">Zinc-finger</keyword>
<dbReference type="SUPFAM" id="SSF57850">
    <property type="entry name" value="RING/U-box"/>
    <property type="match status" value="1"/>
</dbReference>
<evidence type="ECO:0000259" key="9">
    <source>
        <dbReference type="PROSITE" id="PS50222"/>
    </source>
</evidence>
<feature type="domain" description="EF-hand" evidence="9">
    <location>
        <begin position="368"/>
        <end position="403"/>
    </location>
</feature>
<feature type="region of interest" description="Disordered" evidence="6">
    <location>
        <begin position="471"/>
        <end position="496"/>
    </location>
</feature>
<dbReference type="PROSITE" id="PS50222">
    <property type="entry name" value="EF_HAND_2"/>
    <property type="match status" value="2"/>
</dbReference>
<dbReference type="EMBL" id="MU001851">
    <property type="protein sequence ID" value="KAF2795690.1"/>
    <property type="molecule type" value="Genomic_DNA"/>
</dbReference>
<dbReference type="PROSITE" id="PS01357">
    <property type="entry name" value="ZF_ZZ_1"/>
    <property type="match status" value="1"/>
</dbReference>
<keyword evidence="7" id="KW-0472">Membrane</keyword>
<keyword evidence="4" id="KW-0106">Calcium</keyword>
<evidence type="ECO:0000256" key="5">
    <source>
        <dbReference type="PROSITE-ProRule" id="PRU00228"/>
    </source>
</evidence>
<feature type="compositionally biased region" description="Polar residues" evidence="6">
    <location>
        <begin position="471"/>
        <end position="488"/>
    </location>
</feature>
<dbReference type="Gene3D" id="1.10.238.10">
    <property type="entry name" value="EF-hand"/>
    <property type="match status" value="1"/>
</dbReference>
<keyword evidence="7" id="KW-1133">Transmembrane helix</keyword>
<dbReference type="GO" id="GO:0005509">
    <property type="term" value="F:calcium ion binding"/>
    <property type="evidence" value="ECO:0007669"/>
    <property type="project" value="InterPro"/>
</dbReference>
<dbReference type="CDD" id="cd02340">
    <property type="entry name" value="ZZ_NBR1_like"/>
    <property type="match status" value="1"/>
</dbReference>
<dbReference type="InterPro" id="IPR002048">
    <property type="entry name" value="EF_hand_dom"/>
</dbReference>
<dbReference type="SMART" id="SM00291">
    <property type="entry name" value="ZnF_ZZ"/>
    <property type="match status" value="1"/>
</dbReference>
<dbReference type="PRINTS" id="PR00450">
    <property type="entry name" value="RECOVERIN"/>
</dbReference>
<evidence type="ECO:0000256" key="7">
    <source>
        <dbReference type="SAM" id="Phobius"/>
    </source>
</evidence>
<gene>
    <name evidence="10" type="ORF">K505DRAFT_301643</name>
</gene>
<feature type="compositionally biased region" description="Basic and acidic residues" evidence="6">
    <location>
        <begin position="829"/>
        <end position="838"/>
    </location>
</feature>
<feature type="domain" description="EF-hand" evidence="9">
    <location>
        <begin position="404"/>
        <end position="439"/>
    </location>
</feature>
<dbReference type="PANTHER" id="PTHR15090">
    <property type="entry name" value="SEQUESTOSOME 1-RELATED"/>
    <property type="match status" value="1"/>
</dbReference>
<dbReference type="InterPro" id="IPR000433">
    <property type="entry name" value="Znf_ZZ"/>
</dbReference>
<feature type="region of interest" description="Disordered" evidence="6">
    <location>
        <begin position="811"/>
        <end position="876"/>
    </location>
</feature>
<feature type="region of interest" description="Disordered" evidence="6">
    <location>
        <begin position="527"/>
        <end position="547"/>
    </location>
</feature>
<dbReference type="Proteomes" id="UP000799757">
    <property type="component" value="Unassembled WGS sequence"/>
</dbReference>
<proteinExistence type="predicted"/>
<evidence type="ECO:0000313" key="11">
    <source>
        <dbReference type="Proteomes" id="UP000799757"/>
    </source>
</evidence>
<keyword evidence="3" id="KW-0862">Zinc</keyword>
<evidence type="ECO:0000313" key="10">
    <source>
        <dbReference type="EMBL" id="KAF2795690.1"/>
    </source>
</evidence>
<dbReference type="Gene3D" id="3.30.60.90">
    <property type="match status" value="1"/>
</dbReference>
<organism evidence="10 11">
    <name type="scientific">Melanomma pulvis-pyrius CBS 109.77</name>
    <dbReference type="NCBI Taxonomy" id="1314802"/>
    <lineage>
        <taxon>Eukaryota</taxon>
        <taxon>Fungi</taxon>
        <taxon>Dikarya</taxon>
        <taxon>Ascomycota</taxon>
        <taxon>Pezizomycotina</taxon>
        <taxon>Dothideomycetes</taxon>
        <taxon>Pleosporomycetidae</taxon>
        <taxon>Pleosporales</taxon>
        <taxon>Melanommataceae</taxon>
        <taxon>Melanomma</taxon>
    </lineage>
</organism>
<feature type="region of interest" description="Disordered" evidence="6">
    <location>
        <begin position="559"/>
        <end position="633"/>
    </location>
</feature>